<dbReference type="AlphaFoldDB" id="A0A7S8EAQ7"/>
<proteinExistence type="predicted"/>
<evidence type="ECO:0000313" key="2">
    <source>
        <dbReference type="Proteomes" id="UP000594468"/>
    </source>
</evidence>
<organism evidence="1 2">
    <name type="scientific">Phototrophicus methaneseepsis</name>
    <dbReference type="NCBI Taxonomy" id="2710758"/>
    <lineage>
        <taxon>Bacteria</taxon>
        <taxon>Bacillati</taxon>
        <taxon>Chloroflexota</taxon>
        <taxon>Candidatus Thermofontia</taxon>
        <taxon>Phototrophicales</taxon>
        <taxon>Phototrophicaceae</taxon>
        <taxon>Phototrophicus</taxon>
    </lineage>
</organism>
<dbReference type="KEGG" id="pmet:G4Y79_03635"/>
<dbReference type="EMBL" id="CP062983">
    <property type="protein sequence ID" value="QPC83486.1"/>
    <property type="molecule type" value="Genomic_DNA"/>
</dbReference>
<keyword evidence="2" id="KW-1185">Reference proteome</keyword>
<name>A0A7S8EAQ7_9CHLR</name>
<dbReference type="RefSeq" id="WP_195171553.1">
    <property type="nucleotide sequence ID" value="NZ_CP062983.1"/>
</dbReference>
<protein>
    <submittedName>
        <fullName evidence="1">Uncharacterized protein</fullName>
    </submittedName>
</protein>
<gene>
    <name evidence="1" type="ORF">G4Y79_03635</name>
</gene>
<accession>A0A7S8EAQ7</accession>
<evidence type="ECO:0000313" key="1">
    <source>
        <dbReference type="EMBL" id="QPC83486.1"/>
    </source>
</evidence>
<sequence>MVDEHQSHGNTPLPSDDDWITGALSRGWAPSLHLLLDVVEPIGPLAAQIAWVLQPAGSIFGAGHIFRDLAQALETSEGIQTLRRRLDDEA</sequence>
<dbReference type="Proteomes" id="UP000594468">
    <property type="component" value="Chromosome"/>
</dbReference>
<reference evidence="1 2" key="1">
    <citation type="submission" date="2020-02" db="EMBL/GenBank/DDBJ databases">
        <authorList>
            <person name="Zheng R.K."/>
            <person name="Sun C.M."/>
        </authorList>
    </citation>
    <scope>NUCLEOTIDE SEQUENCE [LARGE SCALE GENOMIC DNA]</scope>
    <source>
        <strain evidence="2">rifampicinis</strain>
    </source>
</reference>